<dbReference type="PANTHER" id="PTHR48111">
    <property type="entry name" value="REGULATOR OF RPOS"/>
    <property type="match status" value="1"/>
</dbReference>
<proteinExistence type="predicted"/>
<evidence type="ECO:0000256" key="6">
    <source>
        <dbReference type="PROSITE-ProRule" id="PRU00169"/>
    </source>
</evidence>
<evidence type="ECO:0000256" key="7">
    <source>
        <dbReference type="PROSITE-ProRule" id="PRU01091"/>
    </source>
</evidence>
<name>A0ABS6F161_9CLOT</name>
<feature type="domain" description="OmpR/PhoB-type" evidence="9">
    <location>
        <begin position="129"/>
        <end position="226"/>
    </location>
</feature>
<keyword evidence="5" id="KW-0804">Transcription</keyword>
<dbReference type="PROSITE" id="PS50110">
    <property type="entry name" value="RESPONSE_REGULATORY"/>
    <property type="match status" value="1"/>
</dbReference>
<dbReference type="CDD" id="cd00383">
    <property type="entry name" value="trans_reg_C"/>
    <property type="match status" value="1"/>
</dbReference>
<keyword evidence="3" id="KW-0805">Transcription regulation</keyword>
<dbReference type="SMART" id="SM00862">
    <property type="entry name" value="Trans_reg_C"/>
    <property type="match status" value="1"/>
</dbReference>
<dbReference type="Proteomes" id="UP000736583">
    <property type="component" value="Unassembled WGS sequence"/>
</dbReference>
<keyword evidence="1 6" id="KW-0597">Phosphoprotein</keyword>
<comment type="caution">
    <text evidence="10">The sequence shown here is derived from an EMBL/GenBank/DDBJ whole genome shotgun (WGS) entry which is preliminary data.</text>
</comment>
<reference evidence="10 11" key="1">
    <citation type="submission" date="2021-06" db="EMBL/GenBank/DDBJ databases">
        <authorList>
            <person name="Sun Q."/>
            <person name="Li D."/>
        </authorList>
    </citation>
    <scope>NUCLEOTIDE SEQUENCE [LARGE SCALE GENOMIC DNA]</scope>
    <source>
        <strain evidence="10 11">MSJ-4</strain>
    </source>
</reference>
<organism evidence="10 11">
    <name type="scientific">Clostridium simiarum</name>
    <dbReference type="NCBI Taxonomy" id="2841506"/>
    <lineage>
        <taxon>Bacteria</taxon>
        <taxon>Bacillati</taxon>
        <taxon>Bacillota</taxon>
        <taxon>Clostridia</taxon>
        <taxon>Eubacteriales</taxon>
        <taxon>Clostridiaceae</taxon>
        <taxon>Clostridium</taxon>
    </lineage>
</organism>
<keyword evidence="11" id="KW-1185">Reference proteome</keyword>
<dbReference type="InterPro" id="IPR001867">
    <property type="entry name" value="OmpR/PhoB-type_DNA-bd"/>
</dbReference>
<dbReference type="Pfam" id="PF00072">
    <property type="entry name" value="Response_reg"/>
    <property type="match status" value="1"/>
</dbReference>
<evidence type="ECO:0000256" key="1">
    <source>
        <dbReference type="ARBA" id="ARBA00022553"/>
    </source>
</evidence>
<dbReference type="EMBL" id="JAHLQL010000001">
    <property type="protein sequence ID" value="MBU5591323.1"/>
    <property type="molecule type" value="Genomic_DNA"/>
</dbReference>
<evidence type="ECO:0000256" key="4">
    <source>
        <dbReference type="ARBA" id="ARBA00023125"/>
    </source>
</evidence>
<accession>A0ABS6F161</accession>
<evidence type="ECO:0000313" key="11">
    <source>
        <dbReference type="Proteomes" id="UP000736583"/>
    </source>
</evidence>
<sequence>MGDKILVIEDDNDLGNLIKDYLEIDGFQVLIANDGLKGVNLANDPMIKLIILDIMLPLLDGVEVCKRIRRISKMPILMLSAKSGEMDKILALGVGADDYMTKPFSPMELVARVKAHIRRYTSFSSDIPSDVKQFGDLIVDSKAYKAILYNQEVPLTSKEFQILDFFTSNPSQVFSKSQIYESVWGYSEYMDENTIAVYVKRLREKLGEYGERSIKTIWGVGYKWEIAE</sequence>
<dbReference type="RefSeq" id="WP_216456329.1">
    <property type="nucleotide sequence ID" value="NZ_JAHLQL010000001.1"/>
</dbReference>
<gene>
    <name evidence="10" type="ORF">KQI89_06075</name>
</gene>
<evidence type="ECO:0000256" key="3">
    <source>
        <dbReference type="ARBA" id="ARBA00023015"/>
    </source>
</evidence>
<feature type="DNA-binding region" description="OmpR/PhoB-type" evidence="7">
    <location>
        <begin position="129"/>
        <end position="226"/>
    </location>
</feature>
<dbReference type="SMART" id="SM00448">
    <property type="entry name" value="REC"/>
    <property type="match status" value="1"/>
</dbReference>
<keyword evidence="4 7" id="KW-0238">DNA-binding</keyword>
<dbReference type="PANTHER" id="PTHR48111:SF40">
    <property type="entry name" value="PHOSPHATE REGULON TRANSCRIPTIONAL REGULATORY PROTEIN PHOB"/>
    <property type="match status" value="1"/>
</dbReference>
<feature type="modified residue" description="4-aspartylphosphate" evidence="6">
    <location>
        <position position="53"/>
    </location>
</feature>
<evidence type="ECO:0000256" key="2">
    <source>
        <dbReference type="ARBA" id="ARBA00023012"/>
    </source>
</evidence>
<keyword evidence="2" id="KW-0902">Two-component regulatory system</keyword>
<evidence type="ECO:0000259" key="9">
    <source>
        <dbReference type="PROSITE" id="PS51755"/>
    </source>
</evidence>
<dbReference type="Pfam" id="PF00486">
    <property type="entry name" value="Trans_reg_C"/>
    <property type="match status" value="1"/>
</dbReference>
<dbReference type="InterPro" id="IPR001789">
    <property type="entry name" value="Sig_transdc_resp-reg_receiver"/>
</dbReference>
<dbReference type="PROSITE" id="PS51755">
    <property type="entry name" value="OMPR_PHOB"/>
    <property type="match status" value="1"/>
</dbReference>
<evidence type="ECO:0000256" key="5">
    <source>
        <dbReference type="ARBA" id="ARBA00023163"/>
    </source>
</evidence>
<evidence type="ECO:0000259" key="8">
    <source>
        <dbReference type="PROSITE" id="PS50110"/>
    </source>
</evidence>
<feature type="domain" description="Response regulatory" evidence="8">
    <location>
        <begin position="4"/>
        <end position="117"/>
    </location>
</feature>
<dbReference type="InterPro" id="IPR039420">
    <property type="entry name" value="WalR-like"/>
</dbReference>
<evidence type="ECO:0000313" key="10">
    <source>
        <dbReference type="EMBL" id="MBU5591323.1"/>
    </source>
</evidence>
<protein>
    <submittedName>
        <fullName evidence="10">Response regulator transcription factor</fullName>
    </submittedName>
</protein>